<keyword evidence="3" id="KW-0472">Membrane</keyword>
<sequence length="697" mass="79428">MCLTSGCHPNEHYSNRRLRMFDVQDLNFDFIKGFSVNNFIDILIDYSEKLGSSSEKSLKDEIFKNFPRDRSQAFTPEDVDILKELISKHFLYRSTEEALADNGAIVPRGTKQNSDNNITVFSAIISDTSRAVPGTSHDQFPRSTSGKHSINSHPLSIISPKEINDPSNPQSQFTSTSETISDLKEKSKTSNNLAHSPANRRLSNNFRLESAKKYNNSKSLNSDPEIQNLLKERDDLKNEMERLQSKNLSLKRGLEMSIVESQAVQKNLNDTIDQDRIKMNSLLLNIRRLEKSSNTQELEMMLEEYQRLGLNISNSEAQKEKLKIELDLQSSKIETLRSEIDFHIREKTDLQTSLSSSIDEKLKLQKIAQEAISKSKKMEKKLLDSQKVYEKLIQSQSQINEYESNIQNLSEELEASKLIIQHYSENYDARNDITFSPSPNVGSAYIMDSNSLENITNSHPNASCLYDLFSKCQPSEFLLISTLWKKLTKGDDPSQQDQVGELALNLAKSDFISILESHLNNPGSNSFVESLKKSKNKQLLESLGPSIDSYEISRQIDEINFETPSSSSDPFALTNRNLRNRRQNTKIKSSNNNESPSSTSSNNSSVRVIIIILVAFFLGALTNFYYYQSHSDRSRIRSHPTELNDDIPPIQYVRNNQNLDSSDEPRYISHSYKPNYIGSFLLSFLIREDENPDYPPT</sequence>
<feature type="compositionally biased region" description="Polar residues" evidence="2">
    <location>
        <begin position="136"/>
        <end position="154"/>
    </location>
</feature>
<feature type="region of interest" description="Disordered" evidence="2">
    <location>
        <begin position="561"/>
        <end position="602"/>
    </location>
</feature>
<keyword evidence="3" id="KW-1133">Transmembrane helix</keyword>
<keyword evidence="3" id="KW-0812">Transmembrane</keyword>
<gene>
    <name evidence="4" type="ORF">AYI68_g8112</name>
</gene>
<name>A0A1R0GLT0_9FUNG</name>
<feature type="compositionally biased region" description="Low complexity" evidence="2">
    <location>
        <begin position="589"/>
        <end position="602"/>
    </location>
</feature>
<evidence type="ECO:0000256" key="3">
    <source>
        <dbReference type="SAM" id="Phobius"/>
    </source>
</evidence>
<protein>
    <submittedName>
        <fullName evidence="4">Uncharacterized protein</fullName>
    </submittedName>
</protein>
<dbReference type="Proteomes" id="UP000187455">
    <property type="component" value="Unassembled WGS sequence"/>
</dbReference>
<feature type="coiled-coil region" evidence="1">
    <location>
        <begin position="226"/>
        <end position="253"/>
    </location>
</feature>
<feature type="compositionally biased region" description="Polar residues" evidence="2">
    <location>
        <begin position="165"/>
        <end position="180"/>
    </location>
</feature>
<accession>A0A1R0GLT0</accession>
<evidence type="ECO:0000313" key="4">
    <source>
        <dbReference type="EMBL" id="OLY77854.1"/>
    </source>
</evidence>
<keyword evidence="1" id="KW-0175">Coiled coil</keyword>
<organism evidence="4 5">
    <name type="scientific">Smittium mucronatum</name>
    <dbReference type="NCBI Taxonomy" id="133383"/>
    <lineage>
        <taxon>Eukaryota</taxon>
        <taxon>Fungi</taxon>
        <taxon>Fungi incertae sedis</taxon>
        <taxon>Zoopagomycota</taxon>
        <taxon>Kickxellomycotina</taxon>
        <taxon>Harpellomycetes</taxon>
        <taxon>Harpellales</taxon>
        <taxon>Legeriomycetaceae</taxon>
        <taxon>Smittium</taxon>
    </lineage>
</organism>
<feature type="coiled-coil region" evidence="1">
    <location>
        <begin position="298"/>
        <end position="339"/>
    </location>
</feature>
<dbReference type="STRING" id="133383.A0A1R0GLT0"/>
<evidence type="ECO:0000313" key="5">
    <source>
        <dbReference type="Proteomes" id="UP000187455"/>
    </source>
</evidence>
<reference evidence="4 5" key="1">
    <citation type="journal article" date="2016" name="Mol. Biol. Evol.">
        <title>Genome-Wide Survey of Gut Fungi (Harpellales) Reveals the First Horizontally Transferred Ubiquitin Gene from a Mosquito Host.</title>
        <authorList>
            <person name="Wang Y."/>
            <person name="White M.M."/>
            <person name="Kvist S."/>
            <person name="Moncalvo J.M."/>
        </authorList>
    </citation>
    <scope>NUCLEOTIDE SEQUENCE [LARGE SCALE GENOMIC DNA]</scope>
    <source>
        <strain evidence="4 5">ALG-7-W6</strain>
    </source>
</reference>
<feature type="transmembrane region" description="Helical" evidence="3">
    <location>
        <begin position="606"/>
        <end position="627"/>
    </location>
</feature>
<dbReference type="OrthoDB" id="5643449at2759"/>
<feature type="region of interest" description="Disordered" evidence="2">
    <location>
        <begin position="132"/>
        <end position="205"/>
    </location>
</feature>
<feature type="coiled-coil region" evidence="1">
    <location>
        <begin position="392"/>
        <end position="426"/>
    </location>
</feature>
<evidence type="ECO:0000256" key="2">
    <source>
        <dbReference type="SAM" id="MobiDB-lite"/>
    </source>
</evidence>
<dbReference type="EMBL" id="LSSL01007629">
    <property type="protein sequence ID" value="OLY77854.1"/>
    <property type="molecule type" value="Genomic_DNA"/>
</dbReference>
<keyword evidence="5" id="KW-1185">Reference proteome</keyword>
<dbReference type="AlphaFoldDB" id="A0A1R0GLT0"/>
<proteinExistence type="predicted"/>
<comment type="caution">
    <text evidence="4">The sequence shown here is derived from an EMBL/GenBank/DDBJ whole genome shotgun (WGS) entry which is preliminary data.</text>
</comment>
<evidence type="ECO:0000256" key="1">
    <source>
        <dbReference type="SAM" id="Coils"/>
    </source>
</evidence>